<accession>A0A8X6JX51</accession>
<protein>
    <submittedName>
        <fullName evidence="1">Uncharacterized protein</fullName>
    </submittedName>
</protein>
<proteinExistence type="predicted"/>
<dbReference type="AlphaFoldDB" id="A0A8X6JX51"/>
<evidence type="ECO:0000313" key="1">
    <source>
        <dbReference type="EMBL" id="GFS42205.1"/>
    </source>
</evidence>
<keyword evidence="2" id="KW-1185">Reference proteome</keyword>
<sequence>MSFCHDASLNNQTKVESIFENVRDLLSTPGLPPDEHMSQIATQTKSQLINGGNPPLINLWSRQVFSASAE</sequence>
<gene>
    <name evidence="1" type="ORF">TNIN_75991</name>
</gene>
<evidence type="ECO:0000313" key="2">
    <source>
        <dbReference type="Proteomes" id="UP000886998"/>
    </source>
</evidence>
<organism evidence="1 2">
    <name type="scientific">Trichonephila inaurata madagascariensis</name>
    <dbReference type="NCBI Taxonomy" id="2747483"/>
    <lineage>
        <taxon>Eukaryota</taxon>
        <taxon>Metazoa</taxon>
        <taxon>Ecdysozoa</taxon>
        <taxon>Arthropoda</taxon>
        <taxon>Chelicerata</taxon>
        <taxon>Arachnida</taxon>
        <taxon>Araneae</taxon>
        <taxon>Araneomorphae</taxon>
        <taxon>Entelegynae</taxon>
        <taxon>Araneoidea</taxon>
        <taxon>Nephilidae</taxon>
        <taxon>Trichonephila</taxon>
        <taxon>Trichonephila inaurata</taxon>
    </lineage>
</organism>
<name>A0A8X6JX51_9ARAC</name>
<comment type="caution">
    <text evidence="1">The sequence shown here is derived from an EMBL/GenBank/DDBJ whole genome shotgun (WGS) entry which is preliminary data.</text>
</comment>
<dbReference type="Proteomes" id="UP000886998">
    <property type="component" value="Unassembled WGS sequence"/>
</dbReference>
<dbReference type="EMBL" id="BMAV01025526">
    <property type="protein sequence ID" value="GFS42205.1"/>
    <property type="molecule type" value="Genomic_DNA"/>
</dbReference>
<reference evidence="1" key="1">
    <citation type="submission" date="2020-08" db="EMBL/GenBank/DDBJ databases">
        <title>Multicomponent nature underlies the extraordinary mechanical properties of spider dragline silk.</title>
        <authorList>
            <person name="Kono N."/>
            <person name="Nakamura H."/>
            <person name="Mori M."/>
            <person name="Yoshida Y."/>
            <person name="Ohtoshi R."/>
            <person name="Malay A.D."/>
            <person name="Moran D.A.P."/>
            <person name="Tomita M."/>
            <person name="Numata K."/>
            <person name="Arakawa K."/>
        </authorList>
    </citation>
    <scope>NUCLEOTIDE SEQUENCE</scope>
</reference>
<feature type="non-terminal residue" evidence="1">
    <location>
        <position position="70"/>
    </location>
</feature>